<dbReference type="EMBL" id="JAHRHJ020000008">
    <property type="protein sequence ID" value="KAH9306488.1"/>
    <property type="molecule type" value="Genomic_DNA"/>
</dbReference>
<keyword evidence="2 5" id="KW-0853">WD repeat</keyword>
<dbReference type="PRINTS" id="PR00320">
    <property type="entry name" value="GPROTEINBRPT"/>
</dbReference>
<dbReference type="PANTHER" id="PTHR19865:SF0">
    <property type="entry name" value="U3 SMALL NUCLEOLAR RNA-INTERACTING PROTEIN 2"/>
    <property type="match status" value="1"/>
</dbReference>
<accession>A0AA38FNJ5</accession>
<dbReference type="Proteomes" id="UP000824469">
    <property type="component" value="Unassembled WGS sequence"/>
</dbReference>
<comment type="caution">
    <text evidence="7">The sequence shown here is derived from an EMBL/GenBank/DDBJ whole genome shotgun (WGS) entry which is preliminary data.</text>
</comment>
<evidence type="ECO:0000256" key="3">
    <source>
        <dbReference type="ARBA" id="ARBA00022737"/>
    </source>
</evidence>
<dbReference type="PROSITE" id="PS50082">
    <property type="entry name" value="WD_REPEATS_2"/>
    <property type="match status" value="5"/>
</dbReference>
<protein>
    <submittedName>
        <fullName evidence="7">Uncharacterized protein</fullName>
    </submittedName>
</protein>
<dbReference type="GO" id="GO:0034511">
    <property type="term" value="F:U3 snoRNA binding"/>
    <property type="evidence" value="ECO:0007669"/>
    <property type="project" value="InterPro"/>
</dbReference>
<feature type="compositionally biased region" description="Acidic residues" evidence="6">
    <location>
        <begin position="66"/>
        <end position="77"/>
    </location>
</feature>
<evidence type="ECO:0000256" key="4">
    <source>
        <dbReference type="ARBA" id="ARBA00023242"/>
    </source>
</evidence>
<dbReference type="Gene3D" id="2.130.10.10">
    <property type="entry name" value="YVTN repeat-like/Quinoprotein amine dehydrogenase"/>
    <property type="match status" value="1"/>
</dbReference>
<proteinExistence type="predicted"/>
<feature type="repeat" description="WD" evidence="5">
    <location>
        <begin position="222"/>
        <end position="256"/>
    </location>
</feature>
<keyword evidence="4" id="KW-0539">Nucleus</keyword>
<evidence type="ECO:0000256" key="6">
    <source>
        <dbReference type="SAM" id="MobiDB-lite"/>
    </source>
</evidence>
<dbReference type="GO" id="GO:0032040">
    <property type="term" value="C:small-subunit processome"/>
    <property type="evidence" value="ECO:0007669"/>
    <property type="project" value="TreeGrafter"/>
</dbReference>
<dbReference type="InterPro" id="IPR001680">
    <property type="entry name" value="WD40_rpt"/>
</dbReference>
<organism evidence="7 8">
    <name type="scientific">Taxus chinensis</name>
    <name type="common">Chinese yew</name>
    <name type="synonym">Taxus wallichiana var. chinensis</name>
    <dbReference type="NCBI Taxonomy" id="29808"/>
    <lineage>
        <taxon>Eukaryota</taxon>
        <taxon>Viridiplantae</taxon>
        <taxon>Streptophyta</taxon>
        <taxon>Embryophyta</taxon>
        <taxon>Tracheophyta</taxon>
        <taxon>Spermatophyta</taxon>
        <taxon>Pinopsida</taxon>
        <taxon>Pinidae</taxon>
        <taxon>Conifers II</taxon>
        <taxon>Cupressales</taxon>
        <taxon>Taxaceae</taxon>
        <taxon>Taxus</taxon>
    </lineage>
</organism>
<evidence type="ECO:0000313" key="8">
    <source>
        <dbReference type="Proteomes" id="UP000824469"/>
    </source>
</evidence>
<dbReference type="InterPro" id="IPR036322">
    <property type="entry name" value="WD40_repeat_dom_sf"/>
</dbReference>
<gene>
    <name evidence="7" type="ORF">KI387_010892</name>
</gene>
<dbReference type="CDD" id="cd00200">
    <property type="entry name" value="WD40"/>
    <property type="match status" value="1"/>
</dbReference>
<dbReference type="AlphaFoldDB" id="A0AA38FNJ5"/>
<dbReference type="SMART" id="SM00320">
    <property type="entry name" value="WD40"/>
    <property type="match status" value="7"/>
</dbReference>
<evidence type="ECO:0000256" key="2">
    <source>
        <dbReference type="ARBA" id="ARBA00022574"/>
    </source>
</evidence>
<name>A0AA38FNJ5_TAXCH</name>
<reference evidence="7 8" key="1">
    <citation type="journal article" date="2021" name="Nat. Plants">
        <title>The Taxus genome provides insights into paclitaxel biosynthesis.</title>
        <authorList>
            <person name="Xiong X."/>
            <person name="Gou J."/>
            <person name="Liao Q."/>
            <person name="Li Y."/>
            <person name="Zhou Q."/>
            <person name="Bi G."/>
            <person name="Li C."/>
            <person name="Du R."/>
            <person name="Wang X."/>
            <person name="Sun T."/>
            <person name="Guo L."/>
            <person name="Liang H."/>
            <person name="Lu P."/>
            <person name="Wu Y."/>
            <person name="Zhang Z."/>
            <person name="Ro D.K."/>
            <person name="Shang Y."/>
            <person name="Huang S."/>
            <person name="Yan J."/>
        </authorList>
    </citation>
    <scope>NUCLEOTIDE SEQUENCE [LARGE SCALE GENOMIC DNA]</scope>
    <source>
        <strain evidence="7">Ta-2019</strain>
    </source>
</reference>
<evidence type="ECO:0000313" key="7">
    <source>
        <dbReference type="EMBL" id="KAH9306488.1"/>
    </source>
</evidence>
<comment type="subcellular location">
    <subcellularLocation>
        <location evidence="1">Nucleus</location>
    </subcellularLocation>
</comment>
<feature type="compositionally biased region" description="Basic and acidic residues" evidence="6">
    <location>
        <begin position="114"/>
        <end position="124"/>
    </location>
</feature>
<evidence type="ECO:0000256" key="5">
    <source>
        <dbReference type="PROSITE-ProRule" id="PRU00221"/>
    </source>
</evidence>
<dbReference type="InterPro" id="IPR019775">
    <property type="entry name" value="WD40_repeat_CS"/>
</dbReference>
<feature type="region of interest" description="Disordered" evidence="6">
    <location>
        <begin position="1"/>
        <end position="79"/>
    </location>
</feature>
<dbReference type="InterPro" id="IPR015943">
    <property type="entry name" value="WD40/YVTN_repeat-like_dom_sf"/>
</dbReference>
<dbReference type="OMA" id="CSLRIWK"/>
<dbReference type="PROSITE" id="PS00678">
    <property type="entry name" value="WD_REPEATS_1"/>
    <property type="match status" value="1"/>
</dbReference>
<dbReference type="PROSITE" id="PS50294">
    <property type="entry name" value="WD_REPEATS_REGION"/>
    <property type="match status" value="3"/>
</dbReference>
<dbReference type="InterPro" id="IPR039241">
    <property type="entry name" value="Rrp9-like"/>
</dbReference>
<feature type="repeat" description="WD" evidence="5">
    <location>
        <begin position="160"/>
        <end position="201"/>
    </location>
</feature>
<dbReference type="InterPro" id="IPR020472">
    <property type="entry name" value="WD40_PAC1"/>
</dbReference>
<feature type="region of interest" description="Disordered" evidence="6">
    <location>
        <begin position="97"/>
        <end position="124"/>
    </location>
</feature>
<feature type="repeat" description="WD" evidence="5">
    <location>
        <begin position="339"/>
        <end position="371"/>
    </location>
</feature>
<sequence>MNKKQQRPKNNTPRGGGSNRKRKTPAIGKDPFFNNKTPKRQRGKGEEIHSSDEEDDLIGRDAPSDREEEVAVEDTETADEKRLKLAKAYLDKIRAITKAQEEEKEDDEEERETEAERRGKRDSLVAEILQQEQLEESGRVQRLLASRIVKPSKQVEWRVVKRHKQSVTSVALREDDSMGFSASKDGTIIHWDVETGTSEKYDWPSKEASTKSSNKKQGSKHVLSLAISSDGRYLATGGLDRYVHLWDTRTREHIQAFPGHRGAVSCLAFRQGTQQLISGSFDRTIKLWSAEDRSYMDTLYGHQSEILTVDCLRKERVISVGRDRTLRLWKVPEETQLVFRGHAASLECCCFVNNEEFMSGSDDGSIELWSMLRKKPVFIAKGAHGNAGLQNLSVDLGIGEKPEEMTNSQKCDGIDIGNGNVTHQIGSSSLVESWVGALAACRGSDLAASGAGDGMVRLWAIESASKSLRVVHDIPLTGFVNSLAFARSGRFLIAGVGQLDAWASLEKLNIVAQNEDEVSIRETCSSVADAVEYLGVGMAMDAMRLSHLVLVGYLLHVSHEACLELDFPIPTIDPQRAWLQFKDAVVPGYVRFTGDLEAQL</sequence>
<dbReference type="PANTHER" id="PTHR19865">
    <property type="entry name" value="U3 SMALL NUCLEOLAR RNA INTERACTING PROTEIN 2"/>
    <property type="match status" value="1"/>
</dbReference>
<keyword evidence="8" id="KW-1185">Reference proteome</keyword>
<dbReference type="SUPFAM" id="SSF50978">
    <property type="entry name" value="WD40 repeat-like"/>
    <property type="match status" value="1"/>
</dbReference>
<feature type="compositionally biased region" description="Basic and acidic residues" evidence="6">
    <location>
        <begin position="43"/>
        <end position="65"/>
    </location>
</feature>
<keyword evidence="3" id="KW-0677">Repeat</keyword>
<feature type="repeat" description="WD" evidence="5">
    <location>
        <begin position="299"/>
        <end position="339"/>
    </location>
</feature>
<dbReference type="Pfam" id="PF00400">
    <property type="entry name" value="WD40"/>
    <property type="match status" value="5"/>
</dbReference>
<feature type="repeat" description="WD" evidence="5">
    <location>
        <begin position="257"/>
        <end position="298"/>
    </location>
</feature>
<feature type="compositionally biased region" description="Acidic residues" evidence="6">
    <location>
        <begin position="102"/>
        <end position="113"/>
    </location>
</feature>
<evidence type="ECO:0000256" key="1">
    <source>
        <dbReference type="ARBA" id="ARBA00004123"/>
    </source>
</evidence>